<dbReference type="AlphaFoldDB" id="F2K968"/>
<feature type="transmembrane region" description="Helical" evidence="1">
    <location>
        <begin position="337"/>
        <end position="356"/>
    </location>
</feature>
<feature type="transmembrane region" description="Helical" evidence="1">
    <location>
        <begin position="25"/>
        <end position="44"/>
    </location>
</feature>
<organism evidence="2 3">
    <name type="scientific">Pseudomonas brassicacearum (strain NFM421)</name>
    <dbReference type="NCBI Taxonomy" id="994484"/>
    <lineage>
        <taxon>Bacteria</taxon>
        <taxon>Pseudomonadati</taxon>
        <taxon>Pseudomonadota</taxon>
        <taxon>Gammaproteobacteria</taxon>
        <taxon>Pseudomonadales</taxon>
        <taxon>Pseudomonadaceae</taxon>
        <taxon>Pseudomonas</taxon>
    </lineage>
</organism>
<keyword evidence="1" id="KW-0472">Membrane</keyword>
<feature type="transmembrane region" description="Helical" evidence="1">
    <location>
        <begin position="282"/>
        <end position="299"/>
    </location>
</feature>
<reference evidence="2 3" key="1">
    <citation type="journal article" date="2011" name="J. Bacteriol.">
        <title>Complete genome sequence of a beneficial plant root-associated bacterium, Pseudomonas brassicacearum.</title>
        <authorList>
            <person name="Ortet P."/>
            <person name="Barakat M."/>
            <person name="Lalaouna D."/>
            <person name="Fochesato S."/>
            <person name="Barbe V."/>
            <person name="Vacherie B."/>
            <person name="Santaella C."/>
            <person name="Heulin T."/>
            <person name="Achouak W."/>
        </authorList>
    </citation>
    <scope>NUCLEOTIDE SEQUENCE [LARGE SCALE GENOMIC DNA]</scope>
    <source>
        <strain evidence="2 3">NFM421</strain>
    </source>
</reference>
<evidence type="ECO:0000313" key="3">
    <source>
        <dbReference type="Proteomes" id="UP000006692"/>
    </source>
</evidence>
<feature type="transmembrane region" description="Helical" evidence="1">
    <location>
        <begin position="124"/>
        <end position="144"/>
    </location>
</feature>
<reference key="2">
    <citation type="submission" date="2011-03" db="EMBL/GenBank/DDBJ databases">
        <title>Complete Genome Sequence of a beneficial plant roots-associated bacterium Pseudomonas brassicacearum.</title>
        <authorList>
            <person name="Ortet P."/>
            <person name="Barakat M."/>
            <person name="Lalaouna D."/>
            <person name="Fochesato S."/>
            <person name="Barbe V."/>
            <person name="Santaella C."/>
            <person name="Heulin T."/>
            <person name="Achouak W."/>
        </authorList>
    </citation>
    <scope>NUCLEOTIDE SEQUENCE</scope>
    <source>
        <strain>NFM421</strain>
    </source>
</reference>
<feature type="transmembrane region" description="Helical" evidence="1">
    <location>
        <begin position="306"/>
        <end position="325"/>
    </location>
</feature>
<feature type="transmembrane region" description="Helical" evidence="1">
    <location>
        <begin position="418"/>
        <end position="438"/>
    </location>
</feature>
<feature type="transmembrane region" description="Helical" evidence="1">
    <location>
        <begin position="219"/>
        <end position="238"/>
    </location>
</feature>
<proteinExistence type="predicted"/>
<protein>
    <submittedName>
        <fullName evidence="2">Putative transmembrane protein</fullName>
    </submittedName>
</protein>
<feature type="transmembrane region" description="Helical" evidence="1">
    <location>
        <begin position="368"/>
        <end position="385"/>
    </location>
</feature>
<feature type="transmembrane region" description="Helical" evidence="1">
    <location>
        <begin position="90"/>
        <end position="112"/>
    </location>
</feature>
<feature type="transmembrane region" description="Helical" evidence="1">
    <location>
        <begin position="391"/>
        <end position="411"/>
    </location>
</feature>
<sequence length="619" mass="66458">MISEQHQVVQGEKFISPAIVVSSRAMMTLSVMGTLLILGWLLKYSAYGIEFTDESFYLVWISNPFIYDVSLTQFGFIYHPLYRLLDGDIAALRQANILMTFGLAWGLAYVLLSSLAPESREKRIILHTAAAGLAGSVLIFFDIWLPTPSYNSLALQALLITSIGLLLAEKNLTRKSAFGGAVIGIGGWLAFMAKPSTALALAIAVFIYLLLSRKVSIRLLLLIAVSAVVPLLASALLIDGSLSQFVERVELGIEFGRYLGGGHTLIQILHIDDFLLSERAKLAIGIVFATSFLATLGAWSEKKIGMFLCLTISLAFFALVALLTTTQVSSVAELGNFQGLLIFGVVFAGILTGLAVGRFKTLRGVTGSHGAIALLFLVMPHIYAFGTNKNYWTGGASAGIFWLLAGIILLGPMARERASWLFALPLVLAAQAVTATLLQTALEQPYRQPQPLRLHTSPLEIGPQGSSLILSQGYARYIDSATKMARTAGFEPSTPVIDLSGQSPGILYAIGAQNIGQAWTIGGYPGSLELAKAALNRTSCEKIAAAWLLLEPDGPRSISIELLSSLGVTFPEGYEQVGTWQTAEGAGSFAASRTQVLYKPLASNETLNTCQALRQKSGQ</sequence>
<evidence type="ECO:0000256" key="1">
    <source>
        <dbReference type="SAM" id="Phobius"/>
    </source>
</evidence>
<accession>F2K968</accession>
<dbReference type="HOGENOM" id="CLU_446676_0_0_6"/>
<feature type="transmembrane region" description="Helical" evidence="1">
    <location>
        <begin position="56"/>
        <end position="78"/>
    </location>
</feature>
<keyword evidence="1" id="KW-1133">Transmembrane helix</keyword>
<feature type="transmembrane region" description="Helical" evidence="1">
    <location>
        <begin position="197"/>
        <end position="212"/>
    </location>
</feature>
<evidence type="ECO:0000313" key="2">
    <source>
        <dbReference type="EMBL" id="AEA67773.1"/>
    </source>
</evidence>
<dbReference type="EMBL" id="CP002585">
    <property type="protein sequence ID" value="AEA67773.1"/>
    <property type="molecule type" value="Genomic_DNA"/>
</dbReference>
<dbReference type="KEGG" id="pba:PSEBR_a1573"/>
<name>F2K968_PSEBN</name>
<dbReference type="Proteomes" id="UP000006692">
    <property type="component" value="Chromosome"/>
</dbReference>
<keyword evidence="1 2" id="KW-0812">Transmembrane</keyword>
<gene>
    <name evidence="2" type="ORF">PSEBR_a1573</name>
</gene>